<name>A0AAU7VH47_9CAUD</name>
<gene>
    <name evidence="1" type="ORF">AUQADHIK_CDS0009</name>
</gene>
<protein>
    <submittedName>
        <fullName evidence="1">Uncharacterized protein</fullName>
    </submittedName>
</protein>
<accession>A0AAU7VH47</accession>
<reference evidence="1" key="1">
    <citation type="submission" date="2024-05" db="EMBL/GenBank/DDBJ databases">
        <authorList>
            <person name="Duan X."/>
        </authorList>
    </citation>
    <scope>NUCLEOTIDE SEQUENCE</scope>
</reference>
<evidence type="ECO:0000313" key="1">
    <source>
        <dbReference type="EMBL" id="XBW78034.1"/>
    </source>
</evidence>
<sequence length="29" mass="3316">MLCRSVCATNDQPVTHIEKISMLCIRPKK</sequence>
<dbReference type="EMBL" id="PP858852">
    <property type="protein sequence ID" value="XBW78034.1"/>
    <property type="molecule type" value="Genomic_DNA"/>
</dbReference>
<organism evidence="1">
    <name type="scientific">Serratia phage Spe5P4</name>
    <dbReference type="NCBI Taxonomy" id="3159438"/>
    <lineage>
        <taxon>Viruses</taxon>
        <taxon>Duplodnaviria</taxon>
        <taxon>Heunggongvirae</taxon>
        <taxon>Uroviricota</taxon>
        <taxon>Caudoviricetes</taxon>
        <taxon>Lindbergviridae</taxon>
        <taxon>Myosmarvirus</taxon>
    </lineage>
</organism>
<proteinExistence type="predicted"/>